<dbReference type="EMBL" id="RCML01000580">
    <property type="protein sequence ID" value="KAG2973342.1"/>
    <property type="molecule type" value="Genomic_DNA"/>
</dbReference>
<evidence type="ECO:0000313" key="4">
    <source>
        <dbReference type="EMBL" id="KAG2917725.1"/>
    </source>
</evidence>
<evidence type="ECO:0000313" key="7">
    <source>
        <dbReference type="EMBL" id="KAG6964149.1"/>
    </source>
</evidence>
<reference evidence="2" key="2">
    <citation type="submission" date="2018-10" db="EMBL/GenBank/DDBJ databases">
        <title>Effector identification in a new, highly contiguous assembly of the strawberry crown rot pathogen Phytophthora cactorum.</title>
        <authorList>
            <person name="Armitage A.D."/>
            <person name="Nellist C.F."/>
            <person name="Bates H."/>
            <person name="Vickerstaff R.J."/>
            <person name="Harrison R.J."/>
        </authorList>
    </citation>
    <scope>NUCLEOTIDE SEQUENCE</scope>
    <source>
        <strain evidence="2">15-7</strain>
        <strain evidence="3">4032</strain>
        <strain evidence="4">4040</strain>
        <strain evidence="5">P415</strain>
        <strain evidence="6">P421</strain>
    </source>
</reference>
<dbReference type="Proteomes" id="UP000697107">
    <property type="component" value="Unassembled WGS sequence"/>
</dbReference>
<comment type="caution">
    <text evidence="8">The sequence shown here is derived from an EMBL/GenBank/DDBJ whole genome shotgun (WGS) entry which is preliminary data.</text>
</comment>
<dbReference type="Proteomes" id="UP000736787">
    <property type="component" value="Unassembled WGS sequence"/>
</dbReference>
<feature type="region of interest" description="Disordered" evidence="1">
    <location>
        <begin position="1"/>
        <end position="83"/>
    </location>
</feature>
<evidence type="ECO:0000256" key="1">
    <source>
        <dbReference type="SAM" id="MobiDB-lite"/>
    </source>
</evidence>
<dbReference type="EMBL" id="RCMG01000627">
    <property type="protein sequence ID" value="KAG2851176.1"/>
    <property type="molecule type" value="Genomic_DNA"/>
</dbReference>
<name>A0A329S3H8_9STRA</name>
<keyword evidence="9" id="KW-1185">Reference proteome</keyword>
<reference evidence="7" key="3">
    <citation type="submission" date="2021-01" db="EMBL/GenBank/DDBJ databases">
        <title>Phytophthora aleatoria, a newly-described species from Pinus radiata is distinct from Phytophthora cactorum isolates based on comparative genomics.</title>
        <authorList>
            <person name="Mcdougal R."/>
            <person name="Panda P."/>
            <person name="Williams N."/>
            <person name="Studholme D.J."/>
        </authorList>
    </citation>
    <scope>NUCLEOTIDE SEQUENCE</scope>
    <source>
        <strain evidence="7">NZFS 3830</strain>
    </source>
</reference>
<dbReference type="VEuPathDB" id="FungiDB:PC110_g13228"/>
<gene>
    <name evidence="7" type="ORF">JG687_00006152</name>
    <name evidence="8" type="ORF">PC110_g13228</name>
    <name evidence="2" type="ORF">PC113_g16138</name>
    <name evidence="3" type="ORF">PC115_g15693</name>
    <name evidence="4" type="ORF">PC117_g17328</name>
    <name evidence="5" type="ORF">PC118_g15192</name>
    <name evidence="6" type="ORF">PC129_g14148</name>
</gene>
<dbReference type="EMBL" id="RCMI01000649">
    <property type="protein sequence ID" value="KAG2902146.1"/>
    <property type="molecule type" value="Genomic_DNA"/>
</dbReference>
<dbReference type="OrthoDB" id="93673at2759"/>
<dbReference type="EMBL" id="JAENGZ010000245">
    <property type="protein sequence ID" value="KAG6964149.1"/>
    <property type="molecule type" value="Genomic_DNA"/>
</dbReference>
<feature type="compositionally biased region" description="Basic and acidic residues" evidence="1">
    <location>
        <begin position="9"/>
        <end position="21"/>
    </location>
</feature>
<dbReference type="AlphaFoldDB" id="A0A329S3H8"/>
<sequence length="97" mass="10707">MSAVNSPKPEYERPPVMEHFKQSRSTRKLNTQPSVPMLGVGGKQHSQDIMQLDPTPEPSTNYVSSDQPTQALSSDGDQSNSTAFNKLASLLCCSRRR</sequence>
<accession>A0A329S3H8</accession>
<dbReference type="EMBL" id="RCMV01000595">
    <property type="protein sequence ID" value="KAG3214955.1"/>
    <property type="molecule type" value="Genomic_DNA"/>
</dbReference>
<evidence type="ECO:0000313" key="6">
    <source>
        <dbReference type="EMBL" id="KAG3214955.1"/>
    </source>
</evidence>
<protein>
    <submittedName>
        <fullName evidence="8">Uncharacterized protein</fullName>
    </submittedName>
</protein>
<dbReference type="EMBL" id="RCMK01000648">
    <property type="protein sequence ID" value="KAG2917725.1"/>
    <property type="molecule type" value="Genomic_DNA"/>
</dbReference>
<feature type="compositionally biased region" description="Polar residues" evidence="1">
    <location>
        <begin position="58"/>
        <end position="83"/>
    </location>
</feature>
<dbReference type="Proteomes" id="UP000688947">
    <property type="component" value="Unassembled WGS sequence"/>
</dbReference>
<organism evidence="8 9">
    <name type="scientific">Phytophthora cactorum</name>
    <dbReference type="NCBI Taxonomy" id="29920"/>
    <lineage>
        <taxon>Eukaryota</taxon>
        <taxon>Sar</taxon>
        <taxon>Stramenopiles</taxon>
        <taxon>Oomycota</taxon>
        <taxon>Peronosporomycetes</taxon>
        <taxon>Peronosporales</taxon>
        <taxon>Peronosporaceae</taxon>
        <taxon>Phytophthora</taxon>
    </lineage>
</organism>
<evidence type="ECO:0000313" key="8">
    <source>
        <dbReference type="EMBL" id="RAW30416.1"/>
    </source>
</evidence>
<evidence type="ECO:0000313" key="5">
    <source>
        <dbReference type="EMBL" id="KAG2973342.1"/>
    </source>
</evidence>
<dbReference type="Proteomes" id="UP000251314">
    <property type="component" value="Unassembled WGS sequence"/>
</dbReference>
<evidence type="ECO:0000313" key="3">
    <source>
        <dbReference type="EMBL" id="KAG2902146.1"/>
    </source>
</evidence>
<reference evidence="8 9" key="1">
    <citation type="submission" date="2018-01" db="EMBL/GenBank/DDBJ databases">
        <title>Draft genome of the strawberry crown rot pathogen Phytophthora cactorum.</title>
        <authorList>
            <person name="Armitage A.D."/>
            <person name="Lysoe E."/>
            <person name="Nellist C.F."/>
            <person name="Harrison R.J."/>
            <person name="Brurberg M.B."/>
        </authorList>
    </citation>
    <scope>NUCLEOTIDE SEQUENCE [LARGE SCALE GENOMIC DNA]</scope>
    <source>
        <strain evidence="8 9">10300</strain>
    </source>
</reference>
<dbReference type="Proteomes" id="UP000735874">
    <property type="component" value="Unassembled WGS sequence"/>
</dbReference>
<evidence type="ECO:0000313" key="2">
    <source>
        <dbReference type="EMBL" id="KAG2851176.1"/>
    </source>
</evidence>
<evidence type="ECO:0000313" key="9">
    <source>
        <dbReference type="Proteomes" id="UP000251314"/>
    </source>
</evidence>
<dbReference type="Proteomes" id="UP000760860">
    <property type="component" value="Unassembled WGS sequence"/>
</dbReference>
<dbReference type="EMBL" id="MJFZ01000372">
    <property type="protein sequence ID" value="RAW30416.1"/>
    <property type="molecule type" value="Genomic_DNA"/>
</dbReference>
<dbReference type="Proteomes" id="UP000774804">
    <property type="component" value="Unassembled WGS sequence"/>
</dbReference>
<proteinExistence type="predicted"/>